<evidence type="ECO:0000313" key="3">
    <source>
        <dbReference type="Proteomes" id="UP000215301"/>
    </source>
</evidence>
<feature type="transmembrane region" description="Helical" evidence="1">
    <location>
        <begin position="58"/>
        <end position="77"/>
    </location>
</feature>
<reference evidence="2 3" key="1">
    <citation type="submission" date="2017-06" db="EMBL/GenBank/DDBJ databases">
        <title>Isolation and characterization of a thermophilic and butanogenic Thermoanaerobacterium thermosaccharolyticum M5 capable of efficient degradation of hemicellulose.</title>
        <authorList>
            <person name="Xin F."/>
            <person name="Jiang Y."/>
        </authorList>
    </citation>
    <scope>NUCLEOTIDE SEQUENCE [LARGE SCALE GENOMIC DNA]</scope>
    <source>
        <strain evidence="2 3">M5</strain>
    </source>
</reference>
<dbReference type="CDD" id="cd21807">
    <property type="entry name" value="ABC-2_lan_permease_MutE_EpiE-like"/>
    <property type="match status" value="1"/>
</dbReference>
<dbReference type="Pfam" id="PF12730">
    <property type="entry name" value="ABC2_membrane_4"/>
    <property type="match status" value="1"/>
</dbReference>
<dbReference type="Proteomes" id="UP000215301">
    <property type="component" value="Unassembled WGS sequence"/>
</dbReference>
<keyword evidence="1" id="KW-0812">Transmembrane</keyword>
<dbReference type="InterPro" id="IPR021205">
    <property type="entry name" value="Lanti_perm_SpaE/MutE/EpiE-like"/>
</dbReference>
<dbReference type="EMBL" id="NKHD01000027">
    <property type="protein sequence ID" value="OXT06962.1"/>
    <property type="molecule type" value="Genomic_DNA"/>
</dbReference>
<feature type="transmembrane region" description="Helical" evidence="1">
    <location>
        <begin position="137"/>
        <end position="158"/>
    </location>
</feature>
<evidence type="ECO:0000256" key="1">
    <source>
        <dbReference type="SAM" id="Phobius"/>
    </source>
</evidence>
<sequence>MINILKSENLKYRRTFMRKLIIFAPLFFVLYALPQKIFMPANYLMPWQLLIDLVYNWWPVIFIPIGLALYASLVALHEKKSGGYRSIKSRNVPLHKIWIGKILIMAFYTFLSTLVLIIAIIIIGSITAGGDIPWGKIFAGGFFTWVTSLALIPLELWLATLKGTFYSIALGFVGLIIGVIGAAKSYWIYIPWSWPTRLMCPIIGVHPNGTLLQINDSLRDPSVIPIGVIVSVLAFLIFSILTMIWFQRRDLNC</sequence>
<comment type="caution">
    <text evidence="2">The sequence shown here is derived from an EMBL/GenBank/DDBJ whole genome shotgun (WGS) entry which is preliminary data.</text>
</comment>
<dbReference type="RefSeq" id="WP_094045799.1">
    <property type="nucleotide sequence ID" value="NZ_NKHD01000027.1"/>
</dbReference>
<dbReference type="AlphaFoldDB" id="A0A231VFN1"/>
<feature type="transmembrane region" description="Helical" evidence="1">
    <location>
        <begin position="223"/>
        <end position="246"/>
    </location>
</feature>
<protein>
    <submittedName>
        <fullName evidence="2">Multidrug ABC transporter permease</fullName>
    </submittedName>
</protein>
<organism evidence="2 3">
    <name type="scientific">Thermoanaerobacterium thermosaccharolyticum</name>
    <name type="common">Clostridium thermosaccharolyticum</name>
    <dbReference type="NCBI Taxonomy" id="1517"/>
    <lineage>
        <taxon>Bacteria</taxon>
        <taxon>Bacillati</taxon>
        <taxon>Bacillota</taxon>
        <taxon>Clostridia</taxon>
        <taxon>Thermoanaerobacterales</taxon>
        <taxon>Thermoanaerobacteraceae</taxon>
        <taxon>Thermoanaerobacterium</taxon>
    </lineage>
</organism>
<accession>A0A231VFN1</accession>
<keyword evidence="1" id="KW-1133">Transmembrane helix</keyword>
<feature type="transmembrane region" description="Helical" evidence="1">
    <location>
        <begin position="98"/>
        <end position="125"/>
    </location>
</feature>
<gene>
    <name evidence="2" type="ORF">CE561_09570</name>
</gene>
<evidence type="ECO:0000313" key="2">
    <source>
        <dbReference type="EMBL" id="OXT06962.1"/>
    </source>
</evidence>
<feature type="transmembrane region" description="Helical" evidence="1">
    <location>
        <begin position="165"/>
        <end position="189"/>
    </location>
</feature>
<name>A0A231VFN1_THETR</name>
<keyword evidence="1" id="KW-0472">Membrane</keyword>
<proteinExistence type="predicted"/>
<dbReference type="NCBIfam" id="TIGR03732">
    <property type="entry name" value="lanti_perm_MutE"/>
    <property type="match status" value="1"/>
</dbReference>